<keyword evidence="1" id="KW-0812">Transmembrane</keyword>
<evidence type="ECO:0000256" key="1">
    <source>
        <dbReference type="SAM" id="Phobius"/>
    </source>
</evidence>
<gene>
    <name evidence="2" type="ORF">QLH52_13350</name>
</gene>
<sequence>MSTFWSTATSNADNPANTGDHLLSQLNTTEISGLNQVFELTAIGNDPSPQASQRYVKATSADFAIDTITLAGVAGAQVGMTGVQGFYAPNWPPTGAGLVNGDFSLRYDADRQTLGRTGWYLANNIYFTMAVYDLNNLSLSFSNAGNWQLSGDLLMSPENAGMLQGAQLVDVGSFCLGTGAYAGCGQVSAVPLPAAVWLFASGLLGFIGIGRKPYLSRSVTL</sequence>
<evidence type="ECO:0000313" key="3">
    <source>
        <dbReference type="Proteomes" id="UP001284537"/>
    </source>
</evidence>
<evidence type="ECO:0000313" key="2">
    <source>
        <dbReference type="EMBL" id="MDX8128277.1"/>
    </source>
</evidence>
<keyword evidence="3" id="KW-1185">Reference proteome</keyword>
<feature type="transmembrane region" description="Helical" evidence="1">
    <location>
        <begin position="190"/>
        <end position="209"/>
    </location>
</feature>
<accession>A0ABU4UHC5</accession>
<proteinExistence type="predicted"/>
<evidence type="ECO:0008006" key="4">
    <source>
        <dbReference type="Google" id="ProtNLM"/>
    </source>
</evidence>
<comment type="caution">
    <text evidence="2">The sequence shown here is derived from an EMBL/GenBank/DDBJ whole genome shotgun (WGS) entry which is preliminary data.</text>
</comment>
<organism evidence="2 3">
    <name type="scientific">Methylomonas defluvii</name>
    <dbReference type="NCBI Taxonomy" id="3045149"/>
    <lineage>
        <taxon>Bacteria</taxon>
        <taxon>Pseudomonadati</taxon>
        <taxon>Pseudomonadota</taxon>
        <taxon>Gammaproteobacteria</taxon>
        <taxon>Methylococcales</taxon>
        <taxon>Methylococcaceae</taxon>
        <taxon>Methylomonas</taxon>
    </lineage>
</organism>
<keyword evidence="1" id="KW-0472">Membrane</keyword>
<reference evidence="2 3" key="1">
    <citation type="submission" date="2023-11" db="EMBL/GenBank/DDBJ databases">
        <authorList>
            <person name="Ouyang M.-Y."/>
        </authorList>
    </citation>
    <scope>NUCLEOTIDE SEQUENCE [LARGE SCALE GENOMIC DNA]</scope>
    <source>
        <strain evidence="2 3">OY6</strain>
    </source>
</reference>
<dbReference type="RefSeq" id="WP_319961911.1">
    <property type="nucleotide sequence ID" value="NZ_JAXARY010000011.1"/>
</dbReference>
<name>A0ABU4UHC5_9GAMM</name>
<dbReference type="EMBL" id="JAXARY010000011">
    <property type="protein sequence ID" value="MDX8128277.1"/>
    <property type="molecule type" value="Genomic_DNA"/>
</dbReference>
<dbReference type="Proteomes" id="UP001284537">
    <property type="component" value="Unassembled WGS sequence"/>
</dbReference>
<protein>
    <recommendedName>
        <fullName evidence="4">Secreted protein</fullName>
    </recommendedName>
</protein>
<keyword evidence="1" id="KW-1133">Transmembrane helix</keyword>